<evidence type="ECO:0000256" key="12">
    <source>
        <dbReference type="ARBA" id="ARBA00023239"/>
    </source>
</evidence>
<evidence type="ECO:0000256" key="7">
    <source>
        <dbReference type="ARBA" id="ARBA00022832"/>
    </source>
</evidence>
<keyword evidence="12 14" id="KW-0456">Lyase</keyword>
<evidence type="ECO:0000313" key="17">
    <source>
        <dbReference type="Proteomes" id="UP001271007"/>
    </source>
</evidence>
<dbReference type="InterPro" id="IPR007482">
    <property type="entry name" value="Tyr_Pase-like_PTPLA"/>
</dbReference>
<name>A0AAJ0DDH7_9PEZI</name>
<comment type="function">
    <text evidence="14">Catalyzes the third of the four reactions of the long-chain fatty acids elongation cycle. This endoplasmic reticulum-bound enzymatic process, allows the addition of two carbons to the chain of long- and very long-chain fatty acids/VLCFAs per cycle. This enzyme catalyzes the dehydration of the 3-hydroxyacyl-CoA intermediate into trans-2,3-enoyl-CoA, within each cycle of fatty acid elongation. Thereby, it participates to the production of VLCFAs of different chain lengths that are involved in multiple biological processes as precursors of membrane lipids and lipid mediators.</text>
</comment>
<dbReference type="GO" id="GO:0030148">
    <property type="term" value="P:sphingolipid biosynthetic process"/>
    <property type="evidence" value="ECO:0007669"/>
    <property type="project" value="TreeGrafter"/>
</dbReference>
<keyword evidence="10 14" id="KW-0472">Membrane</keyword>
<evidence type="ECO:0000256" key="1">
    <source>
        <dbReference type="ARBA" id="ARBA00004141"/>
    </source>
</evidence>
<keyword evidence="5 14" id="KW-0444">Lipid biosynthesis</keyword>
<dbReference type="EMBL" id="JAWDJX010000054">
    <property type="protein sequence ID" value="KAK3047980.1"/>
    <property type="molecule type" value="Genomic_DNA"/>
</dbReference>
<organism evidence="16 17">
    <name type="scientific">Extremus antarcticus</name>
    <dbReference type="NCBI Taxonomy" id="702011"/>
    <lineage>
        <taxon>Eukaryota</taxon>
        <taxon>Fungi</taxon>
        <taxon>Dikarya</taxon>
        <taxon>Ascomycota</taxon>
        <taxon>Pezizomycotina</taxon>
        <taxon>Dothideomycetes</taxon>
        <taxon>Dothideomycetidae</taxon>
        <taxon>Mycosphaerellales</taxon>
        <taxon>Extremaceae</taxon>
        <taxon>Extremus</taxon>
    </lineage>
</organism>
<dbReference type="Pfam" id="PF04387">
    <property type="entry name" value="PTPLA"/>
    <property type="match status" value="1"/>
</dbReference>
<evidence type="ECO:0000256" key="2">
    <source>
        <dbReference type="ARBA" id="ARBA00005194"/>
    </source>
</evidence>
<evidence type="ECO:0000256" key="4">
    <source>
        <dbReference type="ARBA" id="ARBA00013122"/>
    </source>
</evidence>
<proteinExistence type="inferred from homology"/>
<dbReference type="Proteomes" id="UP001271007">
    <property type="component" value="Unassembled WGS sequence"/>
</dbReference>
<comment type="caution">
    <text evidence="16">The sequence shown here is derived from an EMBL/GenBank/DDBJ whole genome shotgun (WGS) entry which is preliminary data.</text>
</comment>
<reference evidence="16" key="1">
    <citation type="submission" date="2023-04" db="EMBL/GenBank/DDBJ databases">
        <title>Black Yeasts Isolated from many extreme environments.</title>
        <authorList>
            <person name="Coleine C."/>
            <person name="Stajich J.E."/>
            <person name="Selbmann L."/>
        </authorList>
    </citation>
    <scope>NUCLEOTIDE SEQUENCE</scope>
    <source>
        <strain evidence="16">CCFEE 5312</strain>
    </source>
</reference>
<dbReference type="GO" id="GO:0030497">
    <property type="term" value="P:fatty acid elongation"/>
    <property type="evidence" value="ECO:0007669"/>
    <property type="project" value="TreeGrafter"/>
</dbReference>
<evidence type="ECO:0000256" key="15">
    <source>
        <dbReference type="SAM" id="MobiDB-lite"/>
    </source>
</evidence>
<keyword evidence="11 14" id="KW-0275">Fatty acid biosynthesis</keyword>
<feature type="transmembrane region" description="Helical" evidence="14">
    <location>
        <begin position="169"/>
        <end position="189"/>
    </location>
</feature>
<evidence type="ECO:0000256" key="5">
    <source>
        <dbReference type="ARBA" id="ARBA00022516"/>
    </source>
</evidence>
<evidence type="ECO:0000256" key="11">
    <source>
        <dbReference type="ARBA" id="ARBA00023160"/>
    </source>
</evidence>
<feature type="transmembrane region" description="Helical" evidence="14">
    <location>
        <begin position="201"/>
        <end position="220"/>
    </location>
</feature>
<comment type="pathway">
    <text evidence="2 14">Lipid metabolism; fatty acid biosynthesis.</text>
</comment>
<dbReference type="AlphaFoldDB" id="A0AAJ0DDH7"/>
<keyword evidence="8 14" id="KW-1133">Transmembrane helix</keyword>
<dbReference type="GO" id="GO:0102158">
    <property type="term" value="F:very-long-chain (3R)-3-hydroxyacyl-CoA dehydratase activity"/>
    <property type="evidence" value="ECO:0007669"/>
    <property type="project" value="UniProtKB-EC"/>
</dbReference>
<feature type="transmembrane region" description="Helical" evidence="14">
    <location>
        <begin position="28"/>
        <end position="49"/>
    </location>
</feature>
<dbReference type="PANTHER" id="PTHR11035:SF3">
    <property type="entry name" value="VERY-LONG-CHAIN (3R)-3-HYDROXYACYL-COA DEHYDRATASE"/>
    <property type="match status" value="1"/>
</dbReference>
<comment type="subcellular location">
    <subcellularLocation>
        <location evidence="14">Endoplasmic reticulum membrane</location>
        <topology evidence="14">Multi-pass membrane protein</topology>
    </subcellularLocation>
    <subcellularLocation>
        <location evidence="1">Membrane</location>
        <topology evidence="1">Multi-pass membrane protein</topology>
    </subcellularLocation>
</comment>
<comment type="catalytic activity">
    <reaction evidence="13 14">
        <text>a very-long-chain (3R)-3-hydroxyacyl-CoA = a very-long-chain (2E)-enoyl-CoA + H2O</text>
        <dbReference type="Rhea" id="RHEA:45812"/>
        <dbReference type="ChEBI" id="CHEBI:15377"/>
        <dbReference type="ChEBI" id="CHEBI:83728"/>
        <dbReference type="ChEBI" id="CHEBI:85440"/>
        <dbReference type="EC" id="4.2.1.134"/>
    </reaction>
</comment>
<keyword evidence="9 14" id="KW-0443">Lipid metabolism</keyword>
<evidence type="ECO:0000256" key="10">
    <source>
        <dbReference type="ARBA" id="ARBA00023136"/>
    </source>
</evidence>
<evidence type="ECO:0000256" key="14">
    <source>
        <dbReference type="RuleBase" id="RU363109"/>
    </source>
</evidence>
<comment type="caution">
    <text evidence="14">Lacks conserved residue(s) required for the propagation of feature annotation.</text>
</comment>
<protein>
    <recommendedName>
        <fullName evidence="4 14">Very-long-chain (3R)-3-hydroxyacyl-CoA dehydratase</fullName>
        <ecNumber evidence="4 14">4.2.1.134</ecNumber>
    </recommendedName>
</protein>
<dbReference type="GO" id="GO:0042761">
    <property type="term" value="P:very long-chain fatty acid biosynthetic process"/>
    <property type="evidence" value="ECO:0007669"/>
    <property type="project" value="TreeGrafter"/>
</dbReference>
<evidence type="ECO:0000256" key="8">
    <source>
        <dbReference type="ARBA" id="ARBA00022989"/>
    </source>
</evidence>
<evidence type="ECO:0000256" key="3">
    <source>
        <dbReference type="ARBA" id="ARBA00007811"/>
    </source>
</evidence>
<keyword evidence="17" id="KW-1185">Reference proteome</keyword>
<evidence type="ECO:0000256" key="13">
    <source>
        <dbReference type="ARBA" id="ARBA00036671"/>
    </source>
</evidence>
<accession>A0AAJ0DDH7</accession>
<evidence type="ECO:0000256" key="9">
    <source>
        <dbReference type="ARBA" id="ARBA00023098"/>
    </source>
</evidence>
<dbReference type="PANTHER" id="PTHR11035">
    <property type="entry name" value="VERY-LONG-CHAIN (3R)-3-HYDROXYACYL-COA DEHYDRATASE"/>
    <property type="match status" value="1"/>
</dbReference>
<keyword evidence="7 14" id="KW-0276">Fatty acid metabolism</keyword>
<comment type="similarity">
    <text evidence="3 14">Belongs to the very long-chain fatty acids dehydratase HACD family.</text>
</comment>
<evidence type="ECO:0000313" key="16">
    <source>
        <dbReference type="EMBL" id="KAK3047980.1"/>
    </source>
</evidence>
<keyword evidence="6 14" id="KW-0812">Transmembrane</keyword>
<keyword evidence="14" id="KW-0256">Endoplasmic reticulum</keyword>
<evidence type="ECO:0000256" key="6">
    <source>
        <dbReference type="ARBA" id="ARBA00022692"/>
    </source>
</evidence>
<dbReference type="EC" id="4.2.1.134" evidence="4 14"/>
<sequence length="242" mass="27073">MDRPRDSQRSTQRAKDRPKAATDDPKTAYLILYNFFSATLWFSILLLTVTTTTSLGPQYLYPYLGDLVKWTQTLAALEIAHSLSGLVRSPVLTTVMQVASRFLLVWGVVDRFPQVAQDERFGGCYAYAGMLAAWSVTEVVRYGYFAMALGWGVEKVPGVVKWARYNGFWVLYPLGIGSECFLIYLAATGPARFINIGGVRVSWGLWVVLGVYVPGSYILFTHMMAQRQKILKGDGGKVKKMK</sequence>
<dbReference type="GO" id="GO:0005789">
    <property type="term" value="C:endoplasmic reticulum membrane"/>
    <property type="evidence" value="ECO:0007669"/>
    <property type="project" value="UniProtKB-SubCell"/>
</dbReference>
<gene>
    <name evidence="16" type="ORF">LTR09_010655</name>
</gene>
<feature type="region of interest" description="Disordered" evidence="15">
    <location>
        <begin position="1"/>
        <end position="21"/>
    </location>
</feature>